<sequence length="128" mass="14440">LREVVPWYELDHPNITPFIGYTFDGRSARMLSKWQEGGNVREYMQRYPANGLRIAHQVASGLAYLHSRNPPIVHGDIKPENVLVSKEGVVKLTDFGLSTILHSQSTTLLRTTHSFRGTVHYADPALLD</sequence>
<gene>
    <name evidence="2" type="ORF">M407DRAFT_50721</name>
</gene>
<dbReference type="SUPFAM" id="SSF56112">
    <property type="entry name" value="Protein kinase-like (PK-like)"/>
    <property type="match status" value="1"/>
</dbReference>
<dbReference type="PROSITE" id="PS00108">
    <property type="entry name" value="PROTEIN_KINASE_ST"/>
    <property type="match status" value="1"/>
</dbReference>
<dbReference type="PROSITE" id="PS50011">
    <property type="entry name" value="PROTEIN_KINASE_DOM"/>
    <property type="match status" value="1"/>
</dbReference>
<dbReference type="PANTHER" id="PTHR44329">
    <property type="entry name" value="SERINE/THREONINE-PROTEIN KINASE TNNI3K-RELATED"/>
    <property type="match status" value="1"/>
</dbReference>
<dbReference type="EMBL" id="KN823033">
    <property type="protein sequence ID" value="KIO25926.1"/>
    <property type="molecule type" value="Genomic_DNA"/>
</dbReference>
<name>A0A0C3QHC8_9AGAM</name>
<dbReference type="HOGENOM" id="CLU_000288_7_18_1"/>
<protein>
    <recommendedName>
        <fullName evidence="1">Protein kinase domain-containing protein</fullName>
    </recommendedName>
</protein>
<dbReference type="OrthoDB" id="26722at2759"/>
<dbReference type="Gene3D" id="1.10.510.10">
    <property type="entry name" value="Transferase(Phosphotransferase) domain 1"/>
    <property type="match status" value="1"/>
</dbReference>
<reference evidence="3" key="2">
    <citation type="submission" date="2015-01" db="EMBL/GenBank/DDBJ databases">
        <title>Evolutionary Origins and Diversification of the Mycorrhizal Mutualists.</title>
        <authorList>
            <consortium name="DOE Joint Genome Institute"/>
            <consortium name="Mycorrhizal Genomics Consortium"/>
            <person name="Kohler A."/>
            <person name="Kuo A."/>
            <person name="Nagy L.G."/>
            <person name="Floudas D."/>
            <person name="Copeland A."/>
            <person name="Barry K.W."/>
            <person name="Cichocki N."/>
            <person name="Veneault-Fourrey C."/>
            <person name="LaButti K."/>
            <person name="Lindquist E.A."/>
            <person name="Lipzen A."/>
            <person name="Lundell T."/>
            <person name="Morin E."/>
            <person name="Murat C."/>
            <person name="Riley R."/>
            <person name="Ohm R."/>
            <person name="Sun H."/>
            <person name="Tunlid A."/>
            <person name="Henrissat B."/>
            <person name="Grigoriev I.V."/>
            <person name="Hibbett D.S."/>
            <person name="Martin F."/>
        </authorList>
    </citation>
    <scope>NUCLEOTIDE SEQUENCE [LARGE SCALE GENOMIC DNA]</scope>
    <source>
        <strain evidence="3">MUT 4182</strain>
    </source>
</reference>
<dbReference type="CDD" id="cd00180">
    <property type="entry name" value="PKc"/>
    <property type="match status" value="1"/>
</dbReference>
<feature type="non-terminal residue" evidence="2">
    <location>
        <position position="128"/>
    </location>
</feature>
<feature type="non-terminal residue" evidence="2">
    <location>
        <position position="1"/>
    </location>
</feature>
<proteinExistence type="predicted"/>
<evidence type="ECO:0000259" key="1">
    <source>
        <dbReference type="PROSITE" id="PS50011"/>
    </source>
</evidence>
<dbReference type="AlphaFoldDB" id="A0A0C3QHC8"/>
<reference evidence="2 3" key="1">
    <citation type="submission" date="2014-04" db="EMBL/GenBank/DDBJ databases">
        <authorList>
            <consortium name="DOE Joint Genome Institute"/>
            <person name="Kuo A."/>
            <person name="Girlanda M."/>
            <person name="Perotto S."/>
            <person name="Kohler A."/>
            <person name="Nagy L.G."/>
            <person name="Floudas D."/>
            <person name="Copeland A."/>
            <person name="Barry K.W."/>
            <person name="Cichocki N."/>
            <person name="Veneault-Fourrey C."/>
            <person name="LaButti K."/>
            <person name="Lindquist E.A."/>
            <person name="Lipzen A."/>
            <person name="Lundell T."/>
            <person name="Morin E."/>
            <person name="Murat C."/>
            <person name="Sun H."/>
            <person name="Tunlid A."/>
            <person name="Henrissat B."/>
            <person name="Grigoriev I.V."/>
            <person name="Hibbett D.S."/>
            <person name="Martin F."/>
            <person name="Nordberg H.P."/>
            <person name="Cantor M.N."/>
            <person name="Hua S.X."/>
        </authorList>
    </citation>
    <scope>NUCLEOTIDE SEQUENCE [LARGE SCALE GENOMIC DNA]</scope>
    <source>
        <strain evidence="2 3">MUT 4182</strain>
    </source>
</reference>
<dbReference type="Pfam" id="PF00069">
    <property type="entry name" value="Pkinase"/>
    <property type="match status" value="1"/>
</dbReference>
<dbReference type="InterPro" id="IPR051681">
    <property type="entry name" value="Ser/Thr_Kinases-Pseudokinases"/>
</dbReference>
<organism evidence="2 3">
    <name type="scientific">Tulasnella calospora MUT 4182</name>
    <dbReference type="NCBI Taxonomy" id="1051891"/>
    <lineage>
        <taxon>Eukaryota</taxon>
        <taxon>Fungi</taxon>
        <taxon>Dikarya</taxon>
        <taxon>Basidiomycota</taxon>
        <taxon>Agaricomycotina</taxon>
        <taxon>Agaricomycetes</taxon>
        <taxon>Cantharellales</taxon>
        <taxon>Tulasnellaceae</taxon>
        <taxon>Tulasnella</taxon>
    </lineage>
</organism>
<dbReference type="InterPro" id="IPR000719">
    <property type="entry name" value="Prot_kinase_dom"/>
</dbReference>
<accession>A0A0C3QHC8</accession>
<dbReference type="InterPro" id="IPR011009">
    <property type="entry name" value="Kinase-like_dom_sf"/>
</dbReference>
<dbReference type="InterPro" id="IPR008271">
    <property type="entry name" value="Ser/Thr_kinase_AS"/>
</dbReference>
<keyword evidence="3" id="KW-1185">Reference proteome</keyword>
<evidence type="ECO:0000313" key="3">
    <source>
        <dbReference type="Proteomes" id="UP000054248"/>
    </source>
</evidence>
<dbReference type="GO" id="GO:0005524">
    <property type="term" value="F:ATP binding"/>
    <property type="evidence" value="ECO:0007669"/>
    <property type="project" value="InterPro"/>
</dbReference>
<feature type="domain" description="Protein kinase" evidence="1">
    <location>
        <begin position="1"/>
        <end position="128"/>
    </location>
</feature>
<dbReference type="GO" id="GO:0004674">
    <property type="term" value="F:protein serine/threonine kinase activity"/>
    <property type="evidence" value="ECO:0007669"/>
    <property type="project" value="TreeGrafter"/>
</dbReference>
<dbReference type="STRING" id="1051891.A0A0C3QHC8"/>
<dbReference type="Proteomes" id="UP000054248">
    <property type="component" value="Unassembled WGS sequence"/>
</dbReference>
<evidence type="ECO:0000313" key="2">
    <source>
        <dbReference type="EMBL" id="KIO25926.1"/>
    </source>
</evidence>